<feature type="region of interest" description="Disordered" evidence="1">
    <location>
        <begin position="17"/>
        <end position="41"/>
    </location>
</feature>
<evidence type="ECO:0000313" key="2">
    <source>
        <dbReference type="EMBL" id="EEQ04820.1"/>
    </source>
</evidence>
<evidence type="ECO:0000313" key="3">
    <source>
        <dbReference type="Proteomes" id="UP000010319"/>
    </source>
</evidence>
<reference evidence="2" key="1">
    <citation type="submission" date="2008-12" db="EMBL/GenBank/DDBJ databases">
        <title>Annotation of the Yersinia bercovieri ATCC 43970 genome.</title>
        <authorList>
            <person name="Read T.D."/>
            <person name="Akmal A."/>
            <person name="Bishop-Lilly K."/>
            <person name="Chen P.E."/>
            <person name="Cook C."/>
            <person name="Kiley M.P."/>
            <person name="Lentz S."/>
            <person name="Mateczun A."/>
            <person name="Nagarajan N."/>
            <person name="Nolan N."/>
            <person name="Osborne B.I."/>
            <person name="Pop M."/>
            <person name="Sozhamannan S."/>
            <person name="Stewart A.C."/>
            <person name="Sulakvelidze A."/>
            <person name="Thomason B."/>
            <person name="Willner K."/>
            <person name="Zwick M.E."/>
        </authorList>
    </citation>
    <scope>NUCLEOTIDE SEQUENCE [LARGE SCALE GENOMIC DNA]</scope>
    <source>
        <strain evidence="2">ATCC 43970</strain>
    </source>
</reference>
<organism evidence="2 3">
    <name type="scientific">Yersinia bercovieri ATCC 43970</name>
    <dbReference type="NCBI Taxonomy" id="349968"/>
    <lineage>
        <taxon>Bacteria</taxon>
        <taxon>Pseudomonadati</taxon>
        <taxon>Pseudomonadota</taxon>
        <taxon>Gammaproteobacteria</taxon>
        <taxon>Enterobacterales</taxon>
        <taxon>Yersiniaceae</taxon>
        <taxon>Yersinia</taxon>
    </lineage>
</organism>
<accession>A0ABM9XTW8</accession>
<evidence type="ECO:0000256" key="1">
    <source>
        <dbReference type="SAM" id="MobiDB-lite"/>
    </source>
</evidence>
<sequence>MVWLIVGLVIGSVDNRLAVTSPPQPQPSRAAGRRPNTRAWR</sequence>
<proteinExistence type="predicted"/>
<comment type="caution">
    <text evidence="2">The sequence shown here is derived from an EMBL/GenBank/DDBJ whole genome shotgun (WGS) entry which is preliminary data.</text>
</comment>
<name>A0ABM9XTW8_YERBE</name>
<dbReference type="Proteomes" id="UP000010319">
    <property type="component" value="Unassembled WGS sequence"/>
</dbReference>
<dbReference type="EMBL" id="AALC02000098">
    <property type="protein sequence ID" value="EEQ04820.1"/>
    <property type="molecule type" value="Genomic_DNA"/>
</dbReference>
<feature type="compositionally biased region" description="Basic residues" evidence="1">
    <location>
        <begin position="31"/>
        <end position="41"/>
    </location>
</feature>
<feature type="non-terminal residue" evidence="2">
    <location>
        <position position="41"/>
    </location>
</feature>
<protein>
    <submittedName>
        <fullName evidence="2">Uncharacterized protein</fullName>
    </submittedName>
</protein>
<gene>
    <name evidence="2" type="ORF">yberc0001_5710</name>
</gene>
<keyword evidence="3" id="KW-1185">Reference proteome</keyword>